<evidence type="ECO:0000313" key="1">
    <source>
        <dbReference type="EMBL" id="MUG71541.1"/>
    </source>
</evidence>
<reference evidence="1 2" key="1">
    <citation type="submission" date="2019-11" db="EMBL/GenBank/DDBJ databases">
        <title>Draft genome sequences of five Paenibacillus species of dairy origin.</title>
        <authorList>
            <person name="Olajide A.M."/>
            <person name="Chen S."/>
            <person name="Lapointe G."/>
        </authorList>
    </citation>
    <scope>NUCLEOTIDE SEQUENCE [LARGE SCALE GENOMIC DNA]</scope>
    <source>
        <strain evidence="1 2">2CS3</strain>
    </source>
</reference>
<sequence length="48" mass="5352">MPHSSNFQLVAAELDIIKVGIKLGLDIEQLLAAVMTDKDSEEIKDHFK</sequence>
<gene>
    <name evidence="1" type="ORF">GNP93_12760</name>
</gene>
<comment type="caution">
    <text evidence="1">The sequence shown here is derived from an EMBL/GenBank/DDBJ whole genome shotgun (WGS) entry which is preliminary data.</text>
</comment>
<accession>A0A7X2ZB35</accession>
<dbReference type="RefSeq" id="WP_155614774.1">
    <property type="nucleotide sequence ID" value="NZ_JARTHJ010000003.1"/>
</dbReference>
<name>A0A7X2ZB35_9BACL</name>
<protein>
    <submittedName>
        <fullName evidence="1">Uncharacterized protein</fullName>
    </submittedName>
</protein>
<dbReference type="Proteomes" id="UP000450917">
    <property type="component" value="Unassembled WGS sequence"/>
</dbReference>
<organism evidence="1 2">
    <name type="scientific">Paenibacillus validus</name>
    <dbReference type="NCBI Taxonomy" id="44253"/>
    <lineage>
        <taxon>Bacteria</taxon>
        <taxon>Bacillati</taxon>
        <taxon>Bacillota</taxon>
        <taxon>Bacilli</taxon>
        <taxon>Bacillales</taxon>
        <taxon>Paenibacillaceae</taxon>
        <taxon>Paenibacillus</taxon>
    </lineage>
</organism>
<dbReference type="AlphaFoldDB" id="A0A7X2ZB35"/>
<proteinExistence type="predicted"/>
<evidence type="ECO:0000313" key="2">
    <source>
        <dbReference type="Proteomes" id="UP000450917"/>
    </source>
</evidence>
<dbReference type="EMBL" id="WNZX01000009">
    <property type="protein sequence ID" value="MUG71541.1"/>
    <property type="molecule type" value="Genomic_DNA"/>
</dbReference>
<keyword evidence="2" id="KW-1185">Reference proteome</keyword>